<feature type="transmembrane region" description="Helical" evidence="1">
    <location>
        <begin position="21"/>
        <end position="44"/>
    </location>
</feature>
<dbReference type="AlphaFoldDB" id="A0A379YPJ8"/>
<keyword evidence="3" id="KW-1185">Reference proteome</keyword>
<protein>
    <submittedName>
        <fullName evidence="2">Uncharacterized protein</fullName>
    </submittedName>
</protein>
<proteinExistence type="predicted"/>
<dbReference type="RefSeq" id="WP_115389031.1">
    <property type="nucleotide sequence ID" value="NZ_JADZHC010000036.1"/>
</dbReference>
<reference evidence="2 3" key="1">
    <citation type="submission" date="2018-06" db="EMBL/GenBank/DDBJ databases">
        <authorList>
            <consortium name="Pathogen Informatics"/>
            <person name="Doyle S."/>
        </authorList>
    </citation>
    <scope>NUCLEOTIDE SEQUENCE [LARGE SCALE GENOMIC DNA]</scope>
    <source>
        <strain evidence="2 3">NCTC10738</strain>
    </source>
</reference>
<keyword evidence="1" id="KW-0472">Membrane</keyword>
<evidence type="ECO:0000256" key="1">
    <source>
        <dbReference type="SAM" id="Phobius"/>
    </source>
</evidence>
<gene>
    <name evidence="2" type="ORF">NCTC10738_00300</name>
</gene>
<sequence>MSHNEVRKGMTNAKFNEEQSGILFGEIFIISIGLGLYAQSWWIFGMTFIGLIIALFIPAIAIPLMIILSIGWGIIGFGIGAIFGSTGASVVLGIIGLLAGLGVHFAALQWAKDIGE</sequence>
<dbReference type="EMBL" id="UGYO01000001">
    <property type="protein sequence ID" value="SUI47482.1"/>
    <property type="molecule type" value="Genomic_DNA"/>
</dbReference>
<keyword evidence="1" id="KW-1133">Transmembrane helix</keyword>
<organism evidence="2 3">
    <name type="scientific">Shewanella algae</name>
    <dbReference type="NCBI Taxonomy" id="38313"/>
    <lineage>
        <taxon>Bacteria</taxon>
        <taxon>Pseudomonadati</taxon>
        <taxon>Pseudomonadota</taxon>
        <taxon>Gammaproteobacteria</taxon>
        <taxon>Alteromonadales</taxon>
        <taxon>Shewanellaceae</taxon>
        <taxon>Shewanella</taxon>
    </lineage>
</organism>
<accession>A0A379YPJ8</accession>
<dbReference type="Proteomes" id="UP000254069">
    <property type="component" value="Unassembled WGS sequence"/>
</dbReference>
<feature type="transmembrane region" description="Helical" evidence="1">
    <location>
        <begin position="50"/>
        <end position="83"/>
    </location>
</feature>
<name>A0A379YPJ8_9GAMM</name>
<evidence type="ECO:0000313" key="3">
    <source>
        <dbReference type="Proteomes" id="UP000254069"/>
    </source>
</evidence>
<evidence type="ECO:0000313" key="2">
    <source>
        <dbReference type="EMBL" id="SUI47482.1"/>
    </source>
</evidence>
<keyword evidence="1" id="KW-0812">Transmembrane</keyword>